<gene>
    <name evidence="3" type="ORF">Taro_031543</name>
</gene>
<feature type="compositionally biased region" description="Basic and acidic residues" evidence="1">
    <location>
        <begin position="179"/>
        <end position="196"/>
    </location>
</feature>
<feature type="domain" description="Retrotransposon gag" evidence="2">
    <location>
        <begin position="51"/>
        <end position="137"/>
    </location>
</feature>
<proteinExistence type="predicted"/>
<organism evidence="3 4">
    <name type="scientific">Colocasia esculenta</name>
    <name type="common">Wild taro</name>
    <name type="synonym">Arum esculentum</name>
    <dbReference type="NCBI Taxonomy" id="4460"/>
    <lineage>
        <taxon>Eukaryota</taxon>
        <taxon>Viridiplantae</taxon>
        <taxon>Streptophyta</taxon>
        <taxon>Embryophyta</taxon>
        <taxon>Tracheophyta</taxon>
        <taxon>Spermatophyta</taxon>
        <taxon>Magnoliopsida</taxon>
        <taxon>Liliopsida</taxon>
        <taxon>Araceae</taxon>
        <taxon>Aroideae</taxon>
        <taxon>Colocasieae</taxon>
        <taxon>Colocasia</taxon>
    </lineage>
</organism>
<sequence length="526" mass="59243">MEILEARVSPKLPLPTIAPYDGTIDPADHIHGFQSHMVFHRASDVAKCQAFPATLKETVQAWFESLPTGSISSFHQLKKSFRDNFLGGRSQPRTAVSLLSVRQKKGEALWDYVKRFWIEALRIPRLDVPLATSALIQGTRDGFLQRTLGVQQPSTLAELLSTAQRHAVCEESLAAGRAEQGEQSDKKRPSDNGSNRDRKKGWRNGDSPRRPRSFTDYTPLTVAPEQILAEIRDEPYVWWPPRMRFDPRRRNQEKYVRRNEDRQKRRERTPEQPINNEPNGQEINVIAGGFGAGGESNQSRRNYARQVHMVDRPPVPRLGPYPPDPSRARSEEAITFSDEDLVGVSTPHTDALVVSATINSCTVCWILVDNGSASDVLVYDYFLLMGLKNDQLTPVESPLFGFSGVSVQPMRRVHLPITLGTAPKRIAPAITAPAADQPSTNRGTPAEDLLPVRVDDDPEHVLYIGALLPKAEQQRYKAFLLDNLDVFAWSDDELPGIPPEVMVHRLRLDPRVPPVQQRRRPVNRER</sequence>
<protein>
    <recommendedName>
        <fullName evidence="2">Retrotransposon gag domain-containing protein</fullName>
    </recommendedName>
</protein>
<feature type="region of interest" description="Disordered" evidence="1">
    <location>
        <begin position="431"/>
        <end position="451"/>
    </location>
</feature>
<comment type="caution">
    <text evidence="3">The sequence shown here is derived from an EMBL/GenBank/DDBJ whole genome shotgun (WGS) entry which is preliminary data.</text>
</comment>
<evidence type="ECO:0000259" key="2">
    <source>
        <dbReference type="Pfam" id="PF03732"/>
    </source>
</evidence>
<accession>A0A843VWY4</accession>
<dbReference type="OrthoDB" id="1751727at2759"/>
<keyword evidence="4" id="KW-1185">Reference proteome</keyword>
<reference evidence="3" key="1">
    <citation type="submission" date="2017-07" db="EMBL/GenBank/DDBJ databases">
        <title>Taro Niue Genome Assembly and Annotation.</title>
        <authorList>
            <person name="Atibalentja N."/>
            <person name="Keating K."/>
            <person name="Fields C.J."/>
        </authorList>
    </citation>
    <scope>NUCLEOTIDE SEQUENCE</scope>
    <source>
        <strain evidence="3">Niue_2</strain>
        <tissue evidence="3">Leaf</tissue>
    </source>
</reference>
<name>A0A843VWY4_COLES</name>
<dbReference type="PANTHER" id="PTHR33223:SF10">
    <property type="entry name" value="AMINOTRANSFERASE-LIKE PLANT MOBILE DOMAIN-CONTAINING PROTEIN"/>
    <property type="match status" value="1"/>
</dbReference>
<evidence type="ECO:0000313" key="4">
    <source>
        <dbReference type="Proteomes" id="UP000652761"/>
    </source>
</evidence>
<feature type="region of interest" description="Disordered" evidence="1">
    <location>
        <begin position="250"/>
        <end position="282"/>
    </location>
</feature>
<dbReference type="EMBL" id="NMUH01002246">
    <property type="protein sequence ID" value="MQL98827.1"/>
    <property type="molecule type" value="Genomic_DNA"/>
</dbReference>
<dbReference type="InterPro" id="IPR005162">
    <property type="entry name" value="Retrotrans_gag_dom"/>
</dbReference>
<dbReference type="AlphaFoldDB" id="A0A843VWY4"/>
<feature type="region of interest" description="Disordered" evidence="1">
    <location>
        <begin position="175"/>
        <end position="218"/>
    </location>
</feature>
<feature type="compositionally biased region" description="Polar residues" evidence="1">
    <location>
        <begin position="272"/>
        <end position="282"/>
    </location>
</feature>
<dbReference type="PANTHER" id="PTHR33223">
    <property type="entry name" value="CCHC-TYPE DOMAIN-CONTAINING PROTEIN"/>
    <property type="match status" value="1"/>
</dbReference>
<evidence type="ECO:0000313" key="3">
    <source>
        <dbReference type="EMBL" id="MQL98827.1"/>
    </source>
</evidence>
<dbReference type="Pfam" id="PF03732">
    <property type="entry name" value="Retrotrans_gag"/>
    <property type="match status" value="1"/>
</dbReference>
<feature type="compositionally biased region" description="Basic and acidic residues" evidence="1">
    <location>
        <begin position="250"/>
        <end position="270"/>
    </location>
</feature>
<dbReference type="Proteomes" id="UP000652761">
    <property type="component" value="Unassembled WGS sequence"/>
</dbReference>
<evidence type="ECO:0000256" key="1">
    <source>
        <dbReference type="SAM" id="MobiDB-lite"/>
    </source>
</evidence>